<name>A0A7G8BD43_9BACT</name>
<evidence type="ECO:0000313" key="5">
    <source>
        <dbReference type="Proteomes" id="UP000515312"/>
    </source>
</evidence>
<dbReference type="Pfam" id="PF00440">
    <property type="entry name" value="TetR_N"/>
    <property type="match status" value="1"/>
</dbReference>
<proteinExistence type="predicted"/>
<protein>
    <submittedName>
        <fullName evidence="4">TetR/AcrR family transcriptional regulator</fullName>
    </submittedName>
</protein>
<dbReference type="PRINTS" id="PR00455">
    <property type="entry name" value="HTHTETR"/>
</dbReference>
<accession>A0A7G8BD43</accession>
<reference evidence="4 5" key="1">
    <citation type="submission" date="2020-08" db="EMBL/GenBank/DDBJ databases">
        <title>Edaphobacter telluris sp. nov. and Acidobacterium dinghuensis sp. nov., two acidobacteria isolated from forest soil.</title>
        <authorList>
            <person name="Fu J."/>
            <person name="Qiu L."/>
        </authorList>
    </citation>
    <scope>NUCLEOTIDE SEQUENCE [LARGE SCALE GENOMIC DNA]</scope>
    <source>
        <strain evidence="4">4Y35</strain>
    </source>
</reference>
<dbReference type="AlphaFoldDB" id="A0A7G8BD43"/>
<dbReference type="Proteomes" id="UP000515312">
    <property type="component" value="Chromosome"/>
</dbReference>
<dbReference type="GO" id="GO:0003677">
    <property type="term" value="F:DNA binding"/>
    <property type="evidence" value="ECO:0007669"/>
    <property type="project" value="UniProtKB-UniRule"/>
</dbReference>
<dbReference type="PANTHER" id="PTHR43479">
    <property type="entry name" value="ACREF/ENVCD OPERON REPRESSOR-RELATED"/>
    <property type="match status" value="1"/>
</dbReference>
<evidence type="ECO:0000313" key="4">
    <source>
        <dbReference type="EMBL" id="QNI30463.1"/>
    </source>
</evidence>
<evidence type="ECO:0000259" key="3">
    <source>
        <dbReference type="PROSITE" id="PS50977"/>
    </source>
</evidence>
<dbReference type="SUPFAM" id="SSF46689">
    <property type="entry name" value="Homeodomain-like"/>
    <property type="match status" value="1"/>
</dbReference>
<dbReference type="InterPro" id="IPR036271">
    <property type="entry name" value="Tet_transcr_reg_TetR-rel_C_sf"/>
</dbReference>
<evidence type="ECO:0000256" key="2">
    <source>
        <dbReference type="PROSITE-ProRule" id="PRU00335"/>
    </source>
</evidence>
<dbReference type="Gene3D" id="1.10.357.10">
    <property type="entry name" value="Tetracycline Repressor, domain 2"/>
    <property type="match status" value="1"/>
</dbReference>
<dbReference type="PROSITE" id="PS50977">
    <property type="entry name" value="HTH_TETR_2"/>
    <property type="match status" value="1"/>
</dbReference>
<dbReference type="PANTHER" id="PTHR43479:SF7">
    <property type="entry name" value="TETR-FAMILY TRANSCRIPTIONAL REGULATOR"/>
    <property type="match status" value="1"/>
</dbReference>
<feature type="DNA-binding region" description="H-T-H motif" evidence="2">
    <location>
        <begin position="42"/>
        <end position="61"/>
    </location>
</feature>
<dbReference type="RefSeq" id="WP_186740376.1">
    <property type="nucleotide sequence ID" value="NZ_CP060394.1"/>
</dbReference>
<sequence length="194" mass="21469">MADAVQLGNTAENTDPRVLRSRQMLMEALLRLLNRKEFDDISIQEIADEANLNRATFYLHYPDKNALLQAMTAARFRDLIARRGLSFTDCDGALRAIALGVCDYLAETVGCPTQLTKMPLESSIIPVVEDIFQEGAEKHGITPSADSRMLATTVAWAIFGAARRWHQTPGRMPAEEMAAKIEAMVKPIFLTAST</sequence>
<gene>
    <name evidence="4" type="ORF">H7849_15025</name>
</gene>
<feature type="domain" description="HTH tetR-type" evidence="3">
    <location>
        <begin position="19"/>
        <end position="79"/>
    </location>
</feature>
<dbReference type="InterPro" id="IPR009057">
    <property type="entry name" value="Homeodomain-like_sf"/>
</dbReference>
<dbReference type="KEGG" id="adin:H7849_15025"/>
<dbReference type="InterPro" id="IPR050624">
    <property type="entry name" value="HTH-type_Tx_Regulator"/>
</dbReference>
<keyword evidence="5" id="KW-1185">Reference proteome</keyword>
<dbReference type="EMBL" id="CP060394">
    <property type="protein sequence ID" value="QNI30463.1"/>
    <property type="molecule type" value="Genomic_DNA"/>
</dbReference>
<evidence type="ECO:0000256" key="1">
    <source>
        <dbReference type="ARBA" id="ARBA00023125"/>
    </source>
</evidence>
<dbReference type="SUPFAM" id="SSF48498">
    <property type="entry name" value="Tetracyclin repressor-like, C-terminal domain"/>
    <property type="match status" value="1"/>
</dbReference>
<keyword evidence="1 2" id="KW-0238">DNA-binding</keyword>
<dbReference type="InterPro" id="IPR001647">
    <property type="entry name" value="HTH_TetR"/>
</dbReference>
<organism evidence="4 5">
    <name type="scientific">Alloacidobacterium dinghuense</name>
    <dbReference type="NCBI Taxonomy" id="2763107"/>
    <lineage>
        <taxon>Bacteria</taxon>
        <taxon>Pseudomonadati</taxon>
        <taxon>Acidobacteriota</taxon>
        <taxon>Terriglobia</taxon>
        <taxon>Terriglobales</taxon>
        <taxon>Acidobacteriaceae</taxon>
        <taxon>Alloacidobacterium</taxon>
    </lineage>
</organism>